<dbReference type="HOGENOM" id="CLU_3039628_0_0_6"/>
<keyword evidence="3" id="KW-1185">Reference proteome</keyword>
<dbReference type="Proteomes" id="UP000005467">
    <property type="component" value="Unassembled WGS sequence"/>
</dbReference>
<proteinExistence type="predicted"/>
<accession>E8KE05</accession>
<evidence type="ECO:0000256" key="1">
    <source>
        <dbReference type="SAM" id="SignalP"/>
    </source>
</evidence>
<evidence type="ECO:0000313" key="3">
    <source>
        <dbReference type="Proteomes" id="UP000005467"/>
    </source>
</evidence>
<organism evidence="2 3">
    <name type="scientific">Actinobacillus ureae ATCC 25976</name>
    <dbReference type="NCBI Taxonomy" id="887324"/>
    <lineage>
        <taxon>Bacteria</taxon>
        <taxon>Pseudomonadati</taxon>
        <taxon>Pseudomonadota</taxon>
        <taxon>Gammaproteobacteria</taxon>
        <taxon>Pasteurellales</taxon>
        <taxon>Pasteurellaceae</taxon>
        <taxon>Actinobacillus</taxon>
    </lineage>
</organism>
<protein>
    <submittedName>
        <fullName evidence="2">Uncharacterized protein</fullName>
    </submittedName>
</protein>
<dbReference type="EMBL" id="AEVG01000007">
    <property type="protein sequence ID" value="EFX92873.1"/>
    <property type="molecule type" value="Genomic_DNA"/>
</dbReference>
<comment type="caution">
    <text evidence="2">The sequence shown here is derived from an EMBL/GenBank/DDBJ whole genome shotgun (WGS) entry which is preliminary data.</text>
</comment>
<dbReference type="AlphaFoldDB" id="E8KE05"/>
<evidence type="ECO:0000313" key="2">
    <source>
        <dbReference type="EMBL" id="EFX92873.1"/>
    </source>
</evidence>
<gene>
    <name evidence="2" type="ORF">HMPREF0027_0072</name>
</gene>
<sequence length="54" mass="5881">MKIPPKLSFLATILLAGFAQAEQTQIKLGTGSDTGLYFVTGNAICQSQWKSHRL</sequence>
<keyword evidence="1" id="KW-0732">Signal</keyword>
<feature type="chain" id="PRO_5003226519" evidence="1">
    <location>
        <begin position="22"/>
        <end position="54"/>
    </location>
</feature>
<name>E8KE05_9PAST</name>
<feature type="signal peptide" evidence="1">
    <location>
        <begin position="1"/>
        <end position="21"/>
    </location>
</feature>
<reference evidence="2 3" key="1">
    <citation type="submission" date="2011-01" db="EMBL/GenBank/DDBJ databases">
        <authorList>
            <person name="Muzny D."/>
            <person name="Qin X."/>
            <person name="Deng J."/>
            <person name="Jiang H."/>
            <person name="Liu Y."/>
            <person name="Qu J."/>
            <person name="Song X.-Z."/>
            <person name="Zhang L."/>
            <person name="Thornton R."/>
            <person name="Coyle M."/>
            <person name="Francisco L."/>
            <person name="Jackson L."/>
            <person name="Javaid M."/>
            <person name="Korchina V."/>
            <person name="Kovar C."/>
            <person name="Mata R."/>
            <person name="Mathew T."/>
            <person name="Ngo R."/>
            <person name="Nguyen L."/>
            <person name="Nguyen N."/>
            <person name="Okwuonu G."/>
            <person name="Ongeri F."/>
            <person name="Pham C."/>
            <person name="Simmons D."/>
            <person name="Wilczek-Boney K."/>
            <person name="Hale W."/>
            <person name="Jakkamsetti A."/>
            <person name="Pham P."/>
            <person name="Ruth R."/>
            <person name="San Lucas F."/>
            <person name="Warren J."/>
            <person name="Zhang J."/>
            <person name="Zhao Z."/>
            <person name="Zhou C."/>
            <person name="Zhu D."/>
            <person name="Lee S."/>
            <person name="Bess C."/>
            <person name="Blankenburg K."/>
            <person name="Forbes L."/>
            <person name="Fu Q."/>
            <person name="Gubbala S."/>
            <person name="Hirani K."/>
            <person name="Jayaseelan J.C."/>
            <person name="Lara F."/>
            <person name="Munidasa M."/>
            <person name="Palculict T."/>
            <person name="Patil S."/>
            <person name="Pu L.-L."/>
            <person name="Saada N."/>
            <person name="Tang L."/>
            <person name="Weissenberger G."/>
            <person name="Zhu Y."/>
            <person name="Hemphill L."/>
            <person name="Shang Y."/>
            <person name="Youmans B."/>
            <person name="Ayvaz T."/>
            <person name="Ross M."/>
            <person name="Santibanez J."/>
            <person name="Aqrawi P."/>
            <person name="Gross S."/>
            <person name="Joshi V."/>
            <person name="Fowler G."/>
            <person name="Nazareth L."/>
            <person name="Reid J."/>
            <person name="Worley K."/>
            <person name="Petrosino J."/>
            <person name="Highlander S."/>
            <person name="Gibbs R."/>
        </authorList>
    </citation>
    <scope>NUCLEOTIDE SEQUENCE [LARGE SCALE GENOMIC DNA]</scope>
    <source>
        <strain evidence="2 3">ATCC 25976</strain>
    </source>
</reference>